<keyword evidence="10 17" id="KW-0732">Signal</keyword>
<dbReference type="FunFam" id="2.60.40.4100:FF:000002">
    <property type="entry name" value="Zona pellucida sperm-binding protein 3"/>
    <property type="match status" value="1"/>
</dbReference>
<keyword evidence="6" id="KW-0964">Secreted</keyword>
<dbReference type="Proteomes" id="UP000752171">
    <property type="component" value="Unassembled WGS sequence"/>
</dbReference>
<evidence type="ECO:0000256" key="1">
    <source>
        <dbReference type="ARBA" id="ARBA00004251"/>
    </source>
</evidence>
<feature type="signal peptide" evidence="17">
    <location>
        <begin position="1"/>
        <end position="28"/>
    </location>
</feature>
<keyword evidence="9" id="KW-0812">Transmembrane</keyword>
<evidence type="ECO:0000256" key="17">
    <source>
        <dbReference type="SAM" id="SignalP"/>
    </source>
</evidence>
<dbReference type="GO" id="GO:0031012">
    <property type="term" value="C:extracellular matrix"/>
    <property type="evidence" value="ECO:0007669"/>
    <property type="project" value="TreeGrafter"/>
</dbReference>
<evidence type="ECO:0000313" key="19">
    <source>
        <dbReference type="EMBL" id="KAG9281507.1"/>
    </source>
</evidence>
<dbReference type="SMART" id="SM00241">
    <property type="entry name" value="ZP"/>
    <property type="match status" value="1"/>
</dbReference>
<evidence type="ECO:0000256" key="5">
    <source>
        <dbReference type="ARBA" id="ARBA00022475"/>
    </source>
</evidence>
<evidence type="ECO:0000256" key="12">
    <source>
        <dbReference type="ARBA" id="ARBA00023136"/>
    </source>
</evidence>
<comment type="subcellular location">
    <subcellularLocation>
        <location evidence="1">Cell membrane</location>
        <topology evidence="1">Single-pass type I membrane protein</topology>
    </subcellularLocation>
    <subcellularLocation>
        <location evidence="2">Secreted</location>
        <location evidence="2">Extracellular space</location>
        <location evidence="2">Extracellular matrix</location>
    </subcellularLocation>
</comment>
<feature type="compositionally biased region" description="Basic and acidic residues" evidence="16">
    <location>
        <begin position="493"/>
        <end position="520"/>
    </location>
</feature>
<feature type="domain" description="ZP" evidence="18">
    <location>
        <begin position="67"/>
        <end position="329"/>
    </location>
</feature>
<dbReference type="PROSITE" id="PS51034">
    <property type="entry name" value="ZP_2"/>
    <property type="match status" value="1"/>
</dbReference>
<keyword evidence="5" id="KW-1003">Cell membrane</keyword>
<dbReference type="AlphaFoldDB" id="A0A8T2MDV4"/>
<feature type="region of interest" description="Disordered" evidence="16">
    <location>
        <begin position="384"/>
        <end position="408"/>
    </location>
</feature>
<evidence type="ECO:0000256" key="7">
    <source>
        <dbReference type="ARBA" id="ARBA00022530"/>
    </source>
</evidence>
<feature type="region of interest" description="Disordered" evidence="16">
    <location>
        <begin position="493"/>
        <end position="582"/>
    </location>
</feature>
<name>A0A8T2MDV4_ASTMX</name>
<evidence type="ECO:0000256" key="4">
    <source>
        <dbReference type="ARBA" id="ARBA00017980"/>
    </source>
</evidence>
<evidence type="ECO:0000256" key="11">
    <source>
        <dbReference type="ARBA" id="ARBA00022989"/>
    </source>
</evidence>
<evidence type="ECO:0000256" key="9">
    <source>
        <dbReference type="ARBA" id="ARBA00022692"/>
    </source>
</evidence>
<dbReference type="GO" id="GO:0035803">
    <property type="term" value="P:egg coat formation"/>
    <property type="evidence" value="ECO:0007669"/>
    <property type="project" value="TreeGrafter"/>
</dbReference>
<dbReference type="InterPro" id="IPR001507">
    <property type="entry name" value="ZP_dom"/>
</dbReference>
<evidence type="ECO:0000256" key="14">
    <source>
        <dbReference type="ARBA" id="ARBA00023180"/>
    </source>
</evidence>
<keyword evidence="12" id="KW-0472">Membrane</keyword>
<accession>A0A8T2MDV4</accession>
<evidence type="ECO:0000313" key="20">
    <source>
        <dbReference type="Proteomes" id="UP000752171"/>
    </source>
</evidence>
<keyword evidence="7" id="KW-0272">Extracellular matrix</keyword>
<dbReference type="Gene3D" id="2.60.40.3210">
    <property type="entry name" value="Zona pellucida, ZP-N domain"/>
    <property type="match status" value="1"/>
</dbReference>
<feature type="compositionally biased region" description="Polar residues" evidence="16">
    <location>
        <begin position="569"/>
        <end position="582"/>
    </location>
</feature>
<comment type="similarity">
    <text evidence="3">Belongs to the ZP domain family. ZPC subfamily.</text>
</comment>
<dbReference type="InterPro" id="IPR055356">
    <property type="entry name" value="ZP-N"/>
</dbReference>
<keyword evidence="13" id="KW-1015">Disulfide bond</keyword>
<dbReference type="FunFam" id="2.60.40.3210:FF:000001">
    <property type="entry name" value="Zona pellucida sperm-binding protein 3"/>
    <property type="match status" value="1"/>
</dbReference>
<proteinExistence type="inferred from homology"/>
<dbReference type="EMBL" id="JAICCE010000001">
    <property type="protein sequence ID" value="KAG9281507.1"/>
    <property type="molecule type" value="Genomic_DNA"/>
</dbReference>
<dbReference type="GO" id="GO:2000344">
    <property type="term" value="P:positive regulation of acrosome reaction"/>
    <property type="evidence" value="ECO:0007669"/>
    <property type="project" value="TreeGrafter"/>
</dbReference>
<evidence type="ECO:0000256" key="6">
    <source>
        <dbReference type="ARBA" id="ARBA00022525"/>
    </source>
</evidence>
<dbReference type="Gene3D" id="2.60.40.4100">
    <property type="entry name" value="Zona pellucida, ZP-C domain"/>
    <property type="match status" value="1"/>
</dbReference>
<dbReference type="InterPro" id="IPR042235">
    <property type="entry name" value="ZP-C_dom"/>
</dbReference>
<reference evidence="19 20" key="1">
    <citation type="submission" date="2021-07" db="EMBL/GenBank/DDBJ databases">
        <authorList>
            <person name="Imarazene B."/>
            <person name="Zahm M."/>
            <person name="Klopp C."/>
            <person name="Cabau C."/>
            <person name="Beille S."/>
            <person name="Jouanno E."/>
            <person name="Castinel A."/>
            <person name="Lluch J."/>
            <person name="Gil L."/>
            <person name="Kuchtly C."/>
            <person name="Lopez Roques C."/>
            <person name="Donnadieu C."/>
            <person name="Parrinello H."/>
            <person name="Journot L."/>
            <person name="Du K."/>
            <person name="Schartl M."/>
            <person name="Retaux S."/>
            <person name="Guiguen Y."/>
        </authorList>
    </citation>
    <scope>NUCLEOTIDE SEQUENCE [LARGE SCALE GENOMIC DNA]</scope>
    <source>
        <strain evidence="19">Pach_M1</strain>
        <tissue evidence="19">Testis</tissue>
    </source>
</reference>
<dbReference type="Pfam" id="PF23344">
    <property type="entry name" value="ZP-N"/>
    <property type="match status" value="1"/>
</dbReference>
<dbReference type="GO" id="GO:0032190">
    <property type="term" value="F:acrosin binding"/>
    <property type="evidence" value="ECO:0007669"/>
    <property type="project" value="TreeGrafter"/>
</dbReference>
<dbReference type="PANTHER" id="PTHR11576">
    <property type="entry name" value="ZONA PELLUCIDA SPERM-BINDING PROTEIN 3"/>
    <property type="match status" value="1"/>
</dbReference>
<evidence type="ECO:0000256" key="2">
    <source>
        <dbReference type="ARBA" id="ARBA00004498"/>
    </source>
</evidence>
<evidence type="ECO:0000256" key="3">
    <source>
        <dbReference type="ARBA" id="ARBA00006735"/>
    </source>
</evidence>
<keyword evidence="11" id="KW-1133">Transmembrane helix</keyword>
<dbReference type="GO" id="GO:0005886">
    <property type="term" value="C:plasma membrane"/>
    <property type="evidence" value="ECO:0007669"/>
    <property type="project" value="UniProtKB-SubCell"/>
</dbReference>
<dbReference type="PANTHER" id="PTHR11576:SF2">
    <property type="entry name" value="ZONA PELLUCIDA SPERM-BINDING PROTEIN 3"/>
    <property type="match status" value="1"/>
</dbReference>
<dbReference type="Pfam" id="PF00100">
    <property type="entry name" value="Zona_pellucida"/>
    <property type="match status" value="1"/>
</dbReference>
<sequence>MKMMKMMKVKLDLLLVVLLCLELDCGSADPDPLQVFRSGLGERPLLVVPLKEALGRPGVRVRTVLVNCFPTHMEVWVKSDLFGLGMQVDPADLRLGPDGPAGPTCGVTSVSDLEFTFQFALTDCGTQHWVTEDALIYTNLLTYSPAPPLDGLVRLEKAVIPVECHYRRKFDLDSDPVLPTWIPHQTNKASLEKLIFTLRLMSSDWRGERGSTVFFLGDKVNVEAGLYLPQMNLRVFIESCVATATPDQRSEPRYHFIDNGCLLDGRLTGSQSHFLPRERPDKLGLQLGAFLFPQVEMSQVYITCTLKAYPLDYVSKSMSKACSFIQGSWRSAEGDDWTCNSCEDRFQPTRSSPQKLDQVLPTYRPKTDPTEVPRSRTLFKPAMQADSNQREPVHLRPGKSGPSSTHNVQEPTAAWRAAGVVPRAAGALPRAVVLEQETSIGPLTVFSQKNKLGIMAPPRVKEGLPLYHSFRGQKPIPHNSLWGEQKLDLKEEVSSTGKEKSEGKNLWEKRLSEEKADGEPKPTTASTTTPPPWHTALWETESSRVEVAGPSLHNVRSPKPESAPVHPLQETSLSPETLTAST</sequence>
<evidence type="ECO:0000256" key="8">
    <source>
        <dbReference type="ARBA" id="ARBA00022685"/>
    </source>
</evidence>
<dbReference type="InterPro" id="IPR048290">
    <property type="entry name" value="ZP_chr"/>
</dbReference>
<keyword evidence="8" id="KW-0165">Cleavage on pair of basic residues</keyword>
<feature type="chain" id="PRO_5035943332" description="Zona pellucida sperm-binding protein 3" evidence="17">
    <location>
        <begin position="29"/>
        <end position="582"/>
    </location>
</feature>
<evidence type="ECO:0000256" key="16">
    <source>
        <dbReference type="SAM" id="MobiDB-lite"/>
    </source>
</evidence>
<evidence type="ECO:0000259" key="18">
    <source>
        <dbReference type="PROSITE" id="PS51034"/>
    </source>
</evidence>
<dbReference type="PRINTS" id="PR00023">
    <property type="entry name" value="ZPELLUCIDA"/>
</dbReference>
<evidence type="ECO:0000256" key="10">
    <source>
        <dbReference type="ARBA" id="ARBA00022729"/>
    </source>
</evidence>
<keyword evidence="14" id="KW-0325">Glycoprotein</keyword>
<evidence type="ECO:0000256" key="13">
    <source>
        <dbReference type="ARBA" id="ARBA00023157"/>
    </source>
</evidence>
<dbReference type="InterPro" id="IPR055355">
    <property type="entry name" value="ZP-C"/>
</dbReference>
<dbReference type="GO" id="GO:0007339">
    <property type="term" value="P:binding of sperm to zona pellucida"/>
    <property type="evidence" value="ECO:0007669"/>
    <property type="project" value="TreeGrafter"/>
</dbReference>
<protein>
    <recommendedName>
        <fullName evidence="4">Zona pellucida sperm-binding protein 3</fullName>
    </recommendedName>
    <alternativeName>
        <fullName evidence="15">Zona pellucida glycoprotein 3</fullName>
    </alternativeName>
</protein>
<organism evidence="19 20">
    <name type="scientific">Astyanax mexicanus</name>
    <name type="common">Blind cave fish</name>
    <name type="synonym">Astyanax fasciatus mexicanus</name>
    <dbReference type="NCBI Taxonomy" id="7994"/>
    <lineage>
        <taxon>Eukaryota</taxon>
        <taxon>Metazoa</taxon>
        <taxon>Chordata</taxon>
        <taxon>Craniata</taxon>
        <taxon>Vertebrata</taxon>
        <taxon>Euteleostomi</taxon>
        <taxon>Actinopterygii</taxon>
        <taxon>Neopterygii</taxon>
        <taxon>Teleostei</taxon>
        <taxon>Ostariophysi</taxon>
        <taxon>Characiformes</taxon>
        <taxon>Characoidei</taxon>
        <taxon>Acestrorhamphidae</taxon>
        <taxon>Acestrorhamphinae</taxon>
        <taxon>Astyanax</taxon>
    </lineage>
</organism>
<comment type="caution">
    <text evidence="19">The sequence shown here is derived from an EMBL/GenBank/DDBJ whole genome shotgun (WGS) entry which is preliminary data.</text>
</comment>
<gene>
    <name evidence="19" type="primary">ZP3</name>
    <name evidence="19" type="ORF">AMEX_G14</name>
</gene>
<evidence type="ECO:0000256" key="15">
    <source>
        <dbReference type="ARBA" id="ARBA00030824"/>
    </source>
</evidence>